<keyword evidence="3" id="KW-0234">DNA repair</keyword>
<dbReference type="PANTHER" id="PTHR43003">
    <property type="entry name" value="DNA-3-METHYLADENINE GLYCOSYLASE"/>
    <property type="match status" value="1"/>
</dbReference>
<name>A0AAV1HV14_9CHLO</name>
<dbReference type="CDD" id="cd00056">
    <property type="entry name" value="ENDO3c"/>
    <property type="match status" value="1"/>
</dbReference>
<dbReference type="SMART" id="SM00478">
    <property type="entry name" value="ENDO3c"/>
    <property type="match status" value="1"/>
</dbReference>
<dbReference type="SUPFAM" id="SSF48150">
    <property type="entry name" value="DNA-glycosylase"/>
    <property type="match status" value="1"/>
</dbReference>
<dbReference type="InterPro" id="IPR051912">
    <property type="entry name" value="Alkylbase_DNA_Glycosylase/TA"/>
</dbReference>
<evidence type="ECO:0000313" key="7">
    <source>
        <dbReference type="Proteomes" id="UP001314263"/>
    </source>
</evidence>
<dbReference type="EMBL" id="CAUYUE010000002">
    <property type="protein sequence ID" value="CAK0738690.1"/>
    <property type="molecule type" value="Genomic_DNA"/>
</dbReference>
<dbReference type="GO" id="GO:0032131">
    <property type="term" value="F:alkylated DNA binding"/>
    <property type="evidence" value="ECO:0007669"/>
    <property type="project" value="TreeGrafter"/>
</dbReference>
<dbReference type="Pfam" id="PF00730">
    <property type="entry name" value="HhH-GPD"/>
    <property type="match status" value="1"/>
</dbReference>
<comment type="caution">
    <text evidence="6">The sequence shown here is derived from an EMBL/GenBank/DDBJ whole genome shotgun (WGS) entry which is preliminary data.</text>
</comment>
<gene>
    <name evidence="6" type="ORF">CVIRNUC_001079</name>
</gene>
<keyword evidence="7" id="KW-1185">Reference proteome</keyword>
<feature type="region of interest" description="Disordered" evidence="4">
    <location>
        <begin position="1"/>
        <end position="102"/>
    </location>
</feature>
<dbReference type="GO" id="GO:0008725">
    <property type="term" value="F:DNA-3-methyladenine glycosylase activity"/>
    <property type="evidence" value="ECO:0007669"/>
    <property type="project" value="TreeGrafter"/>
</dbReference>
<reference evidence="6 7" key="1">
    <citation type="submission" date="2023-10" db="EMBL/GenBank/DDBJ databases">
        <authorList>
            <person name="Maclean D."/>
            <person name="Macfadyen A."/>
        </authorList>
    </citation>
    <scope>NUCLEOTIDE SEQUENCE [LARGE SCALE GENOMIC DNA]</scope>
</reference>
<comment type="similarity">
    <text evidence="1">Belongs to the alkylbase DNA glycosidase AlkA family.</text>
</comment>
<dbReference type="Gene3D" id="1.10.340.30">
    <property type="entry name" value="Hypothetical protein, domain 2"/>
    <property type="match status" value="1"/>
</dbReference>
<dbReference type="Proteomes" id="UP001314263">
    <property type="component" value="Unassembled WGS sequence"/>
</dbReference>
<sequence length="369" mass="39974">MGRTASTRKTEEPVGSQPAPICRRGEVPSGRSRSTRHTVSSDAGISPSKIAQSAVSPKRKASTSRLTQDYWESSGQQAITACAPHTPDESREKRSSKRSVRLARRDLVTASIPQQVAAVATLPTESGARTLQDAPVPVWSRELMQEATQKLSAADPLLAPLIQEHAAPERLLPTATDSAFHALAHVIMGQQLSVASARNIAQKVKDACGGHEQLQAAAVLELAAPQLLACGLSRQKAAYIADLAQRFHAGTLQTRTVVAMGDEELYEKLTAVKGIGRWSVDMFAMFHCGRLDILPVGDLGVRKGFQALYKLKAIPTDEQMEQIAEKWRPYRSLGSYYMWRVPTVKAVKAKVGAKKQKVKAAVSAVPIVE</sequence>
<dbReference type="GO" id="GO:0043916">
    <property type="term" value="F:DNA-7-methylguanine glycosylase activity"/>
    <property type="evidence" value="ECO:0007669"/>
    <property type="project" value="TreeGrafter"/>
</dbReference>
<keyword evidence="2" id="KW-0227">DNA damage</keyword>
<dbReference type="Gene3D" id="1.10.1670.40">
    <property type="match status" value="1"/>
</dbReference>
<feature type="domain" description="HhH-GPD" evidence="5">
    <location>
        <begin position="188"/>
        <end position="343"/>
    </location>
</feature>
<evidence type="ECO:0000256" key="4">
    <source>
        <dbReference type="SAM" id="MobiDB-lite"/>
    </source>
</evidence>
<proteinExistence type="inferred from homology"/>
<evidence type="ECO:0000256" key="1">
    <source>
        <dbReference type="ARBA" id="ARBA00010817"/>
    </source>
</evidence>
<dbReference type="GO" id="GO:0032993">
    <property type="term" value="C:protein-DNA complex"/>
    <property type="evidence" value="ECO:0007669"/>
    <property type="project" value="TreeGrafter"/>
</dbReference>
<evidence type="ECO:0000313" key="6">
    <source>
        <dbReference type="EMBL" id="CAK0738690.1"/>
    </source>
</evidence>
<evidence type="ECO:0000259" key="5">
    <source>
        <dbReference type="SMART" id="SM00478"/>
    </source>
</evidence>
<dbReference type="InterPro" id="IPR003265">
    <property type="entry name" value="HhH-GPD_domain"/>
</dbReference>
<feature type="compositionally biased region" description="Polar residues" evidence="4">
    <location>
        <begin position="37"/>
        <end position="55"/>
    </location>
</feature>
<dbReference type="FunFam" id="1.10.340.30:FF:000004">
    <property type="entry name" value="DNA-3-methyladenine glycosylase II"/>
    <property type="match status" value="1"/>
</dbReference>
<dbReference type="GO" id="GO:0006307">
    <property type="term" value="P:DNA alkylation repair"/>
    <property type="evidence" value="ECO:0007669"/>
    <property type="project" value="TreeGrafter"/>
</dbReference>
<dbReference type="AlphaFoldDB" id="A0AAV1HV14"/>
<protein>
    <recommendedName>
        <fullName evidence="5">HhH-GPD domain-containing protein</fullName>
    </recommendedName>
</protein>
<organism evidence="6 7">
    <name type="scientific">Coccomyxa viridis</name>
    <dbReference type="NCBI Taxonomy" id="1274662"/>
    <lineage>
        <taxon>Eukaryota</taxon>
        <taxon>Viridiplantae</taxon>
        <taxon>Chlorophyta</taxon>
        <taxon>core chlorophytes</taxon>
        <taxon>Trebouxiophyceae</taxon>
        <taxon>Trebouxiophyceae incertae sedis</taxon>
        <taxon>Coccomyxaceae</taxon>
        <taxon>Coccomyxa</taxon>
    </lineage>
</organism>
<accession>A0AAV1HV14</accession>
<evidence type="ECO:0000256" key="2">
    <source>
        <dbReference type="ARBA" id="ARBA00022763"/>
    </source>
</evidence>
<evidence type="ECO:0000256" key="3">
    <source>
        <dbReference type="ARBA" id="ARBA00023204"/>
    </source>
</evidence>
<feature type="compositionally biased region" description="Polar residues" evidence="4">
    <location>
        <begin position="63"/>
        <end position="79"/>
    </location>
</feature>
<dbReference type="PANTHER" id="PTHR43003:SF5">
    <property type="entry name" value="DNA-3-METHYLADENINE GLYCOSYLASE"/>
    <property type="match status" value="1"/>
</dbReference>
<dbReference type="GO" id="GO:0006285">
    <property type="term" value="P:base-excision repair, AP site formation"/>
    <property type="evidence" value="ECO:0007669"/>
    <property type="project" value="TreeGrafter"/>
</dbReference>
<dbReference type="GO" id="GO:0005634">
    <property type="term" value="C:nucleus"/>
    <property type="evidence" value="ECO:0007669"/>
    <property type="project" value="TreeGrafter"/>
</dbReference>
<dbReference type="InterPro" id="IPR011257">
    <property type="entry name" value="DNA_glycosylase"/>
</dbReference>